<dbReference type="Pfam" id="PF01070">
    <property type="entry name" value="FMN_dh"/>
    <property type="match status" value="1"/>
</dbReference>
<protein>
    <submittedName>
        <fullName evidence="6">FMN-dependent dehydrogenase</fullName>
    </submittedName>
</protein>
<dbReference type="Proteomes" id="UP000182284">
    <property type="component" value="Unassembled WGS sequence"/>
</dbReference>
<evidence type="ECO:0000256" key="3">
    <source>
        <dbReference type="ARBA" id="ARBA00022643"/>
    </source>
</evidence>
<name>A0A1G7UKR6_9RHOB</name>
<dbReference type="PANTHER" id="PTHR10578:SF107">
    <property type="entry name" value="2-HYDROXYACID OXIDASE 1"/>
    <property type="match status" value="1"/>
</dbReference>
<gene>
    <name evidence="6" type="ORF">SAMN04488117_12316</name>
</gene>
<feature type="domain" description="FMN hydroxy acid dehydrogenase" evidence="5">
    <location>
        <begin position="1"/>
        <end position="137"/>
    </location>
</feature>
<keyword evidence="4" id="KW-0560">Oxidoreductase</keyword>
<evidence type="ECO:0000256" key="1">
    <source>
        <dbReference type="ARBA" id="ARBA00001917"/>
    </source>
</evidence>
<proteinExistence type="predicted"/>
<dbReference type="PROSITE" id="PS51349">
    <property type="entry name" value="FMN_HYDROXY_ACID_DH_2"/>
    <property type="match status" value="1"/>
</dbReference>
<evidence type="ECO:0000313" key="6">
    <source>
        <dbReference type="EMBL" id="SDG48195.1"/>
    </source>
</evidence>
<dbReference type="InterPro" id="IPR037396">
    <property type="entry name" value="FMN_HAD"/>
</dbReference>
<reference evidence="6 7" key="1">
    <citation type="submission" date="2016-10" db="EMBL/GenBank/DDBJ databases">
        <authorList>
            <person name="de Groot N.N."/>
        </authorList>
    </citation>
    <scope>NUCLEOTIDE SEQUENCE [LARGE SCALE GENOMIC DNA]</scope>
    <source>
        <strain evidence="6 7">DSM 27375</strain>
    </source>
</reference>
<dbReference type="Gene3D" id="3.20.20.70">
    <property type="entry name" value="Aldolase class I"/>
    <property type="match status" value="1"/>
</dbReference>
<keyword evidence="2" id="KW-0285">Flavoprotein</keyword>
<sequence length="137" mass="14692">MLLTLNDFEHAARRHLPRPLFGYIAGAAETGAAEADNRAALDAYRLVPSVLRGVQGRTTTCDLLAETWSAPFGIAPMGIAALMARDGDMTMAQAASRAGIPYVLSGSSLTPMERVIKSNPRPGSKPIYRARLTVSRH</sequence>
<dbReference type="EMBL" id="FNBL01000023">
    <property type="protein sequence ID" value="SDG48195.1"/>
    <property type="molecule type" value="Genomic_DNA"/>
</dbReference>
<evidence type="ECO:0000313" key="7">
    <source>
        <dbReference type="Proteomes" id="UP000182284"/>
    </source>
</evidence>
<dbReference type="AlphaFoldDB" id="A0A1G7UKR6"/>
<evidence type="ECO:0000259" key="5">
    <source>
        <dbReference type="PROSITE" id="PS51349"/>
    </source>
</evidence>
<dbReference type="GO" id="GO:0016491">
    <property type="term" value="F:oxidoreductase activity"/>
    <property type="evidence" value="ECO:0007669"/>
    <property type="project" value="UniProtKB-KW"/>
</dbReference>
<keyword evidence="3" id="KW-0288">FMN</keyword>
<organism evidence="6 7">
    <name type="scientific">Celeribacter baekdonensis</name>
    <dbReference type="NCBI Taxonomy" id="875171"/>
    <lineage>
        <taxon>Bacteria</taxon>
        <taxon>Pseudomonadati</taxon>
        <taxon>Pseudomonadota</taxon>
        <taxon>Alphaproteobacteria</taxon>
        <taxon>Rhodobacterales</taxon>
        <taxon>Roseobacteraceae</taxon>
        <taxon>Celeribacter</taxon>
    </lineage>
</organism>
<dbReference type="SUPFAM" id="SSF51395">
    <property type="entry name" value="FMN-linked oxidoreductases"/>
    <property type="match status" value="1"/>
</dbReference>
<dbReference type="InterPro" id="IPR013785">
    <property type="entry name" value="Aldolase_TIM"/>
</dbReference>
<dbReference type="PANTHER" id="PTHR10578">
    <property type="entry name" value="S -2-HYDROXY-ACID OXIDASE-RELATED"/>
    <property type="match status" value="1"/>
</dbReference>
<evidence type="ECO:0000256" key="4">
    <source>
        <dbReference type="ARBA" id="ARBA00023002"/>
    </source>
</evidence>
<accession>A0A1G7UKR6</accession>
<comment type="cofactor">
    <cofactor evidence="1">
        <name>FMN</name>
        <dbReference type="ChEBI" id="CHEBI:58210"/>
    </cofactor>
</comment>
<dbReference type="InterPro" id="IPR000262">
    <property type="entry name" value="FMN-dep_DH"/>
</dbReference>
<evidence type="ECO:0000256" key="2">
    <source>
        <dbReference type="ARBA" id="ARBA00022630"/>
    </source>
</evidence>